<accession>A0ABY8SK58</accession>
<name>A0ABY8SK58_9GAMM</name>
<evidence type="ECO:0000313" key="1">
    <source>
        <dbReference type="EMBL" id="WHP85875.1"/>
    </source>
</evidence>
<gene>
    <name evidence="1" type="ORF">MQ095_20160</name>
</gene>
<keyword evidence="2" id="KW-1185">Reference proteome</keyword>
<geneLocation type="plasmid" evidence="1 2">
    <name>unnamed7</name>
</geneLocation>
<protein>
    <submittedName>
        <fullName evidence="1">Uncharacterized protein</fullName>
    </submittedName>
</protein>
<evidence type="ECO:0000313" key="2">
    <source>
        <dbReference type="Proteomes" id="UP001238370"/>
    </source>
</evidence>
<reference evidence="1 2" key="1">
    <citation type="submission" date="2022-03" db="EMBL/GenBank/DDBJ databases">
        <title>Survey of Intraspecific Variation of Edwardsiella anguillarum Isolates from Non-Anguillid Fish Host Originating from Varied Geographic Locations.</title>
        <authorList>
            <person name="Armwood A.R."/>
            <person name="Woodyard E."/>
            <person name="Waldbieser G.C."/>
            <person name="Camus A.C."/>
            <person name="Divya D."/>
            <person name="Tekedar H."/>
            <person name="Soto E."/>
            <person name="Stein C."/>
            <person name="Ucko M."/>
            <person name="Ware C."/>
            <person name="Griffin M.J."/>
        </authorList>
    </citation>
    <scope>NUCLEOTIDE SEQUENCE [LARGE SCALE GENOMIC DNA]</scope>
    <source>
        <strain evidence="1 2">R18-35-2</strain>
        <plasmid evidence="1 2">unnamed7</plasmid>
    </source>
</reference>
<proteinExistence type="predicted"/>
<dbReference type="Proteomes" id="UP001238370">
    <property type="component" value="Plasmid unnamed7"/>
</dbReference>
<sequence>MFKRVRNTLAATTSQKQTSWEHTSLSGEFYFNLSVASRISSYSSSAIKDSDFILDETKWSHRTIAELKVSNWYSQNPAINNISPEKINKAGRDSLCVLGRNILQAADGGSNMASEFLSTFKDKTKGVKADKIKYLLDGIIFEIFFNSDGELRKNFKNRFFNVVFSLEKFAIYKESFDFISSALLPYSYKFFAVPGKNQSVTADVTLNKKRLVTEVHINGRNRLKANSDFNAFNDRLDEDEFKEEISKKAMISSRLLNIVYNKSLPKGTEVELPYRCTITND</sequence>
<dbReference type="EMBL" id="CP094303">
    <property type="protein sequence ID" value="WHP85875.1"/>
    <property type="molecule type" value="Genomic_DNA"/>
</dbReference>
<keyword evidence="1" id="KW-0614">Plasmid</keyword>
<organism evidence="1 2">
    <name type="scientific">Edwardsiella anguillarum</name>
    <dbReference type="NCBI Taxonomy" id="1821960"/>
    <lineage>
        <taxon>Bacteria</taxon>
        <taxon>Pseudomonadati</taxon>
        <taxon>Pseudomonadota</taxon>
        <taxon>Gammaproteobacteria</taxon>
        <taxon>Enterobacterales</taxon>
        <taxon>Hafniaceae</taxon>
        <taxon>Edwardsiella</taxon>
    </lineage>
</organism>